<gene>
    <name evidence="10" type="ORF">IHE44_000182</name>
    <name evidence="11" type="ORF">IHE44_0009458</name>
</gene>
<feature type="transmembrane region" description="Helical" evidence="9">
    <location>
        <begin position="477"/>
        <end position="499"/>
    </location>
</feature>
<evidence type="ECO:0000256" key="3">
    <source>
        <dbReference type="ARBA" id="ARBA00022448"/>
    </source>
</evidence>
<feature type="transmembrane region" description="Helical" evidence="9">
    <location>
        <begin position="346"/>
        <end position="365"/>
    </location>
</feature>
<sequence>MDTLRKAVDFCIRHQKVLGYSTVSLLTAATEHIFSAVVFKCPCNSGNMLYGLSFLLAPAFILLLLGYMANARTWLLLTGKCSQEKHLQCSSGRACARLCQLLWMTAKASVAPLTWIAVALLGADFYGCAASGSSLTAHFFCKENRTDCQTQLLQVPCGKELPADITHERLSLKAQSQLFGWFLIAAIMTVALISTCFSHCCSPVSYLQLKFWKIYSKKEHELFEIKAKEHATKLAERNTNCFFEVTDPAPFHTPSREDWQKISFLYTFNPQEQYYSMIHKYASTNRGNSAKFKEEDMDAFQTILKFFMNRKTAIGYSFMALLTMGGERVFSLVAFRCPCSSENFRYGLVFLFSPALVLLVIGYFLNSKTWKLFTGCWVNPRKIFPRGNVCHFFYVFGQITLNALVAPVMWLSVALLNGTFYECAMSGLENPAYLQAVCHRKSDNCFGELHKVPCDKSSLPFPESDELKRTLQAQSQILGWCVIVTAALLSLLTTCCASCQSKVSHLQLMFWRVYEGTEKEQLEQIFQLYATKLSERNLKCFFENKEPEPISLPTFQAWEDASQLYSFSSSKQHYSTIHRLVEEGQKGISEERETMLDLADRREIPCNPAKLQDHEKSVNIMGIEYRRAHFGSLSKCVGPSPGQYKERNLAFSPKWLTFLKGKEVVIANAIIAILTIGGQQLFSFFTFSCPCHVGQNLIYGLAFLGVPALILLIVGYALNNQTWRLVMGKRSHFGKVTSSNWLLKCKLVCFVLCSITGRALVAPVTWLAVTLINGSYYICAVSEYVPVYYYGAAPNVSASERSRILATFPCSQLVPPELTRARDEVILLLRYQSQVAGWLLIAVVVITVFLSYCLASCLSPLSFLHFRYWSSYVHNEQELFDEATDQHSRLYAMQNVRKFFGFFPGSENVKEIRIPSLKEWQAISGLAFLKRVDEEHYDYSLLHDWALKERARKNVQE</sequence>
<evidence type="ECO:0000256" key="7">
    <source>
        <dbReference type="ARBA" id="ARBA00023136"/>
    </source>
</evidence>
<dbReference type="InterPro" id="IPR029569">
    <property type="entry name" value="CALHM"/>
</dbReference>
<feature type="transmembrane region" description="Helical" evidence="9">
    <location>
        <begin position="697"/>
        <end position="720"/>
    </location>
</feature>
<feature type="transmembrane region" description="Helical" evidence="9">
    <location>
        <begin position="835"/>
        <end position="858"/>
    </location>
</feature>
<comment type="subcellular location">
    <subcellularLocation>
        <location evidence="1">Membrane</location>
        <topology evidence="1">Multi-pass membrane protein</topology>
    </subcellularLocation>
</comment>
<keyword evidence="8" id="KW-0407">Ion channel</keyword>
<keyword evidence="5 9" id="KW-1133">Transmembrane helix</keyword>
<reference evidence="11" key="3">
    <citation type="submission" date="2022-01" db="EMBL/GenBank/DDBJ databases">
        <authorList>
            <person name="Rubenstein D.R."/>
        </authorList>
    </citation>
    <scope>NUCLEOTIDE SEQUENCE</scope>
    <source>
        <strain evidence="11">SS15</strain>
        <tissue evidence="11">Liver</tissue>
    </source>
</reference>
<accession>A0A835P379</accession>
<keyword evidence="7 9" id="KW-0472">Membrane</keyword>
<feature type="transmembrane region" description="Helical" evidence="9">
    <location>
        <begin position="664"/>
        <end position="685"/>
    </location>
</feature>
<dbReference type="Pfam" id="PF14798">
    <property type="entry name" value="Ca_hom_mod"/>
    <property type="match status" value="3"/>
</dbReference>
<dbReference type="GO" id="GO:0005886">
    <property type="term" value="C:plasma membrane"/>
    <property type="evidence" value="ECO:0007669"/>
    <property type="project" value="TreeGrafter"/>
</dbReference>
<evidence type="ECO:0000256" key="9">
    <source>
        <dbReference type="SAM" id="Phobius"/>
    </source>
</evidence>
<evidence type="ECO:0000256" key="2">
    <source>
        <dbReference type="ARBA" id="ARBA00008497"/>
    </source>
</evidence>
<evidence type="ECO:0000313" key="10">
    <source>
        <dbReference type="EMBL" id="KAG0137335.1"/>
    </source>
</evidence>
<evidence type="ECO:0000256" key="5">
    <source>
        <dbReference type="ARBA" id="ARBA00022989"/>
    </source>
</evidence>
<feature type="transmembrane region" description="Helical" evidence="9">
    <location>
        <begin position="178"/>
        <end position="207"/>
    </location>
</feature>
<dbReference type="GO" id="GO:0005261">
    <property type="term" value="F:monoatomic cation channel activity"/>
    <property type="evidence" value="ECO:0007669"/>
    <property type="project" value="TreeGrafter"/>
</dbReference>
<evidence type="ECO:0000256" key="8">
    <source>
        <dbReference type="ARBA" id="ARBA00023303"/>
    </source>
</evidence>
<dbReference type="OrthoDB" id="5953668at2759"/>
<proteinExistence type="inferred from homology"/>
<feature type="transmembrane region" description="Helical" evidence="9">
    <location>
        <begin position="741"/>
        <end position="761"/>
    </location>
</feature>
<comment type="caution">
    <text evidence="10">The sequence shown here is derived from an EMBL/GenBank/DDBJ whole genome shotgun (WGS) entry which is preliminary data.</text>
</comment>
<dbReference type="AlphaFoldDB" id="A0A835P379"/>
<feature type="transmembrane region" description="Helical" evidence="9">
    <location>
        <begin position="49"/>
        <end position="69"/>
    </location>
</feature>
<dbReference type="EMBL" id="JADDUC010000001">
    <property type="protein sequence ID" value="KAG0137335.1"/>
    <property type="molecule type" value="Genomic_DNA"/>
</dbReference>
<dbReference type="PANTHER" id="PTHR32261">
    <property type="entry name" value="CALCIUM HOMEOSTASIS MODULATOR PROTEIN"/>
    <property type="match status" value="1"/>
</dbReference>
<dbReference type="EMBL" id="JADDUC020000003">
    <property type="protein sequence ID" value="KAI1241002.1"/>
    <property type="molecule type" value="Genomic_DNA"/>
</dbReference>
<evidence type="ECO:0000256" key="6">
    <source>
        <dbReference type="ARBA" id="ARBA00023065"/>
    </source>
</evidence>
<keyword evidence="3" id="KW-0813">Transport</keyword>
<organism evidence="10">
    <name type="scientific">Lamprotornis superbus</name>
    <dbReference type="NCBI Taxonomy" id="245042"/>
    <lineage>
        <taxon>Eukaryota</taxon>
        <taxon>Metazoa</taxon>
        <taxon>Chordata</taxon>
        <taxon>Craniata</taxon>
        <taxon>Vertebrata</taxon>
        <taxon>Euteleostomi</taxon>
        <taxon>Archelosauria</taxon>
        <taxon>Archosauria</taxon>
        <taxon>Dinosauria</taxon>
        <taxon>Saurischia</taxon>
        <taxon>Theropoda</taxon>
        <taxon>Coelurosauria</taxon>
        <taxon>Aves</taxon>
        <taxon>Neognathae</taxon>
        <taxon>Neoaves</taxon>
        <taxon>Telluraves</taxon>
        <taxon>Australaves</taxon>
        <taxon>Passeriformes</taxon>
        <taxon>Sturnidae</taxon>
        <taxon>Lamprotornis</taxon>
    </lineage>
</organism>
<keyword evidence="6" id="KW-0406">Ion transport</keyword>
<comment type="similarity">
    <text evidence="2">Belongs to the CALHM family.</text>
</comment>
<evidence type="ECO:0000256" key="1">
    <source>
        <dbReference type="ARBA" id="ARBA00004141"/>
    </source>
</evidence>
<evidence type="ECO:0000256" key="4">
    <source>
        <dbReference type="ARBA" id="ARBA00022692"/>
    </source>
</evidence>
<feature type="transmembrane region" description="Helical" evidence="9">
    <location>
        <begin position="391"/>
        <end position="411"/>
    </location>
</feature>
<evidence type="ECO:0000313" key="11">
    <source>
        <dbReference type="EMBL" id="KAI1241002.1"/>
    </source>
</evidence>
<dbReference type="PANTHER" id="PTHR32261:SF5">
    <property type="entry name" value="CALCIUM HOMEOSTASIS MODULATOR PROTEIN 4"/>
    <property type="match status" value="1"/>
</dbReference>
<reference evidence="10" key="1">
    <citation type="submission" date="2020-10" db="EMBL/GenBank/DDBJ databases">
        <title>Feather gene expression reveals the developmental basis of iridescence in African starlings.</title>
        <authorList>
            <person name="Rubenstein D.R."/>
        </authorList>
    </citation>
    <scope>NUCLEOTIDE SEQUENCE</scope>
    <source>
        <strain evidence="10">SS15</strain>
        <tissue evidence="10">Liver</tissue>
    </source>
</reference>
<dbReference type="GO" id="GO:1904669">
    <property type="term" value="P:ATP export"/>
    <property type="evidence" value="ECO:0007669"/>
    <property type="project" value="UniProtKB-ARBA"/>
</dbReference>
<name>A0A835P379_9PASS</name>
<keyword evidence="4 9" id="KW-0812">Transmembrane</keyword>
<keyword evidence="12" id="KW-1185">Reference proteome</keyword>
<feature type="transmembrane region" description="Helical" evidence="9">
    <location>
        <begin position="313"/>
        <end position="334"/>
    </location>
</feature>
<dbReference type="Proteomes" id="UP000618051">
    <property type="component" value="Unassembled WGS sequence"/>
</dbReference>
<evidence type="ECO:0000313" key="12">
    <source>
        <dbReference type="Proteomes" id="UP000618051"/>
    </source>
</evidence>
<reference evidence="11 12" key="2">
    <citation type="journal article" date="2021" name="J. Hered.">
        <title>Feather Gene Expression Elucidates the Developmental Basis of Plumage Iridescence in African Starlings.</title>
        <authorList>
            <person name="Rubenstein D.R."/>
            <person name="Corvelo A."/>
            <person name="MacManes M.D."/>
            <person name="Maia R."/>
            <person name="Narzisi G."/>
            <person name="Rousaki A."/>
            <person name="Vandenabeele P."/>
            <person name="Shawkey M.D."/>
            <person name="Solomon J."/>
        </authorList>
    </citation>
    <scope>NUCLEOTIDE SEQUENCE [LARGE SCALE GENOMIC DNA]</scope>
    <source>
        <strain evidence="11">SS15</strain>
    </source>
</reference>
<protein>
    <submittedName>
        <fullName evidence="10">Protein FAM26E</fullName>
    </submittedName>
</protein>